<dbReference type="AlphaFoldDB" id="A0AAD3P2D4"/>
<keyword evidence="5" id="KW-1185">Reference proteome</keyword>
<dbReference type="Gene3D" id="3.30.70.330">
    <property type="match status" value="1"/>
</dbReference>
<dbReference type="PROSITE" id="PS50102">
    <property type="entry name" value="RRM"/>
    <property type="match status" value="1"/>
</dbReference>
<accession>A0AAD3P2D4</accession>
<protein>
    <submittedName>
        <fullName evidence="4">Uncharacterized protein</fullName>
    </submittedName>
</protein>
<gene>
    <name evidence="4" type="ORF">Nepgr_001149</name>
</gene>
<dbReference type="InterPro" id="IPR012677">
    <property type="entry name" value="Nucleotide-bd_a/b_plait_sf"/>
</dbReference>
<name>A0AAD3P2D4_NEPGR</name>
<dbReference type="InterPro" id="IPR000504">
    <property type="entry name" value="RRM_dom"/>
</dbReference>
<dbReference type="SUPFAM" id="SSF46565">
    <property type="entry name" value="Chaperone J-domain"/>
    <property type="match status" value="1"/>
</dbReference>
<dbReference type="InterPro" id="IPR036869">
    <property type="entry name" value="J_dom_sf"/>
</dbReference>
<dbReference type="CDD" id="cd06257">
    <property type="entry name" value="DnaJ"/>
    <property type="match status" value="1"/>
</dbReference>
<evidence type="ECO:0000259" key="3">
    <source>
        <dbReference type="PROSITE" id="PS50102"/>
    </source>
</evidence>
<dbReference type="InterPro" id="IPR001623">
    <property type="entry name" value="DnaJ_domain"/>
</dbReference>
<reference evidence="4" key="1">
    <citation type="submission" date="2023-05" db="EMBL/GenBank/DDBJ databases">
        <title>Nepenthes gracilis genome sequencing.</title>
        <authorList>
            <person name="Fukushima K."/>
        </authorList>
    </citation>
    <scope>NUCLEOTIDE SEQUENCE</scope>
    <source>
        <strain evidence="4">SING2019-196</strain>
    </source>
</reference>
<dbReference type="SMART" id="SM00271">
    <property type="entry name" value="DnaJ"/>
    <property type="match status" value="1"/>
</dbReference>
<feature type="domain" description="RRM" evidence="3">
    <location>
        <begin position="165"/>
        <end position="245"/>
    </location>
</feature>
<dbReference type="InterPro" id="IPR035979">
    <property type="entry name" value="RBD_domain_sf"/>
</dbReference>
<dbReference type="InterPro" id="IPR018253">
    <property type="entry name" value="DnaJ_domain_CS"/>
</dbReference>
<dbReference type="EMBL" id="BSYO01000001">
    <property type="protein sequence ID" value="GMG99309.1"/>
    <property type="molecule type" value="Genomic_DNA"/>
</dbReference>
<dbReference type="PROSITE" id="PS00636">
    <property type="entry name" value="DNAJ_1"/>
    <property type="match status" value="1"/>
</dbReference>
<proteinExistence type="predicted"/>
<dbReference type="PANTHER" id="PTHR45098:SF1">
    <property type="entry name" value="DNAJ DOMAIN CONTAINING PROTEIN, EXPRESSED"/>
    <property type="match status" value="1"/>
</dbReference>
<evidence type="ECO:0000313" key="4">
    <source>
        <dbReference type="EMBL" id="GMG99309.1"/>
    </source>
</evidence>
<evidence type="ECO:0000259" key="2">
    <source>
        <dbReference type="PROSITE" id="PS50076"/>
    </source>
</evidence>
<dbReference type="Pfam" id="PF00076">
    <property type="entry name" value="RRM_1"/>
    <property type="match status" value="1"/>
</dbReference>
<dbReference type="SUPFAM" id="SSF54928">
    <property type="entry name" value="RNA-binding domain, RBD"/>
    <property type="match status" value="1"/>
</dbReference>
<dbReference type="InterPro" id="IPR034254">
    <property type="entry name" value="DNAJC17_RRM"/>
</dbReference>
<dbReference type="Gene3D" id="1.10.287.110">
    <property type="entry name" value="DnaJ domain"/>
    <property type="match status" value="1"/>
</dbReference>
<dbReference type="GO" id="GO:0003723">
    <property type="term" value="F:RNA binding"/>
    <property type="evidence" value="ECO:0007669"/>
    <property type="project" value="UniProtKB-UniRule"/>
</dbReference>
<comment type="caution">
    <text evidence="4">The sequence shown here is derived from an EMBL/GenBank/DDBJ whole genome shotgun (WGS) entry which is preliminary data.</text>
</comment>
<dbReference type="PANTHER" id="PTHR45098">
    <property type="entry name" value="DNAJ DOMAIN CONTAINING PROTEIN, EXPRESSED"/>
    <property type="match status" value="1"/>
</dbReference>
<organism evidence="4 5">
    <name type="scientific">Nepenthes gracilis</name>
    <name type="common">Slender pitcher plant</name>
    <dbReference type="NCBI Taxonomy" id="150966"/>
    <lineage>
        <taxon>Eukaryota</taxon>
        <taxon>Viridiplantae</taxon>
        <taxon>Streptophyta</taxon>
        <taxon>Embryophyta</taxon>
        <taxon>Tracheophyta</taxon>
        <taxon>Spermatophyta</taxon>
        <taxon>Magnoliopsida</taxon>
        <taxon>eudicotyledons</taxon>
        <taxon>Gunneridae</taxon>
        <taxon>Pentapetalae</taxon>
        <taxon>Caryophyllales</taxon>
        <taxon>Nepenthaceae</taxon>
        <taxon>Nepenthes</taxon>
    </lineage>
</organism>
<dbReference type="Proteomes" id="UP001279734">
    <property type="component" value="Unassembled WGS sequence"/>
</dbReference>
<dbReference type="PROSITE" id="PS50076">
    <property type="entry name" value="DNAJ_2"/>
    <property type="match status" value="1"/>
</dbReference>
<evidence type="ECO:0000256" key="1">
    <source>
        <dbReference type="PROSITE-ProRule" id="PRU00176"/>
    </source>
</evidence>
<evidence type="ECO:0000313" key="5">
    <source>
        <dbReference type="Proteomes" id="UP001279734"/>
    </source>
</evidence>
<feature type="domain" description="J" evidence="2">
    <location>
        <begin position="7"/>
        <end position="77"/>
    </location>
</feature>
<keyword evidence="1" id="KW-0694">RNA-binding</keyword>
<dbReference type="CDD" id="cd12429">
    <property type="entry name" value="RRM_DNAJC17"/>
    <property type="match status" value="1"/>
</dbReference>
<dbReference type="Pfam" id="PF00226">
    <property type="entry name" value="DnaJ"/>
    <property type="match status" value="1"/>
</dbReference>
<sequence length="292" mass="32633">MEQGVIDHYRVLGLPSGDEGAKLTAKEISKAYKVKALELHPDKRRDDPNAHASFQKLKSSYEILKDEKARKLFDDLLRIKREKELRQTQSDTKRQKLVSDLEKREKAAFTPGQDAKAQEEEERIKKKLQEEIARIRAMHNSNRGAFAKEETMMEESEYMDGNGGGGLDNEKVLKVSWDKVGGDYNADRLRKLFQRFGEVEDVVIRSSKKKGSALVVMASKEAAVVATGSMSGDLSNPLLVLSLKPSSINTSPCAQKPVEPDGPTTGNLIGARYQAFENSVLEKLRKAAEKQK</sequence>